<keyword evidence="1" id="KW-0285">Flavoprotein</keyword>
<dbReference type="InterPro" id="IPR016169">
    <property type="entry name" value="FAD-bd_PCMH_sub2"/>
</dbReference>
<dbReference type="OrthoDB" id="9774454at2"/>
<dbReference type="InterPro" id="IPR016166">
    <property type="entry name" value="FAD-bd_PCMH"/>
</dbReference>
<dbReference type="InterPro" id="IPR016167">
    <property type="entry name" value="FAD-bd_PCMH_sub1"/>
</dbReference>
<keyword evidence="6" id="KW-1185">Reference proteome</keyword>
<feature type="domain" description="FAD-binding PCMH-type" evidence="4">
    <location>
        <begin position="1"/>
        <end position="173"/>
    </location>
</feature>
<gene>
    <name evidence="5" type="ORF">BAMA_04410</name>
</gene>
<sequence length="250" mass="28285">MTVYLAPKSIEEAVMLLSKEKEKVTIISGGQVVVNKISKGELYPDYLVDVSNIQELKSVRENEHSIFIGACVTHTEIVNNDKIKLNIPAFCQAAITIGDLQVRNRATIGGTICDANLAGDYWGVWYLTNSEVWVCSQEGIRKVPIRSLVKGQNELLLKPEEFIYGIEIPKLLESAYIKFYLRSRQMLGVTIVHNQAAITGIQLHPILVDTIRENIFDFFDETLISSYQKYKVHIANYLITKFKKGDNKCK</sequence>
<dbReference type="Gene3D" id="3.30.465.10">
    <property type="match status" value="1"/>
</dbReference>
<evidence type="ECO:0000256" key="1">
    <source>
        <dbReference type="ARBA" id="ARBA00022630"/>
    </source>
</evidence>
<accession>A0A073K8E5</accession>
<organism evidence="5 6">
    <name type="scientific">Bacillus manliponensis</name>
    <dbReference type="NCBI Taxonomy" id="574376"/>
    <lineage>
        <taxon>Bacteria</taxon>
        <taxon>Bacillati</taxon>
        <taxon>Bacillota</taxon>
        <taxon>Bacilli</taxon>
        <taxon>Bacillales</taxon>
        <taxon>Bacillaceae</taxon>
        <taxon>Bacillus</taxon>
        <taxon>Bacillus cereus group</taxon>
    </lineage>
</organism>
<name>A0A073K8E5_9BACI</name>
<dbReference type="InterPro" id="IPR002346">
    <property type="entry name" value="Mopterin_DH_FAD-bd"/>
</dbReference>
<dbReference type="Proteomes" id="UP000027822">
    <property type="component" value="Unassembled WGS sequence"/>
</dbReference>
<dbReference type="PROSITE" id="PS51387">
    <property type="entry name" value="FAD_PCMH"/>
    <property type="match status" value="1"/>
</dbReference>
<dbReference type="AlphaFoldDB" id="A0A073K8E5"/>
<dbReference type="GO" id="GO:0071949">
    <property type="term" value="F:FAD binding"/>
    <property type="evidence" value="ECO:0007669"/>
    <property type="project" value="InterPro"/>
</dbReference>
<evidence type="ECO:0000313" key="6">
    <source>
        <dbReference type="Proteomes" id="UP000027822"/>
    </source>
</evidence>
<reference evidence="5 6" key="1">
    <citation type="submission" date="2014-06" db="EMBL/GenBank/DDBJ databases">
        <title>Draft genome sequence of Bacillus manliponensis JCM 15802 (MCCC 1A00708).</title>
        <authorList>
            <person name="Lai Q."/>
            <person name="Liu Y."/>
            <person name="Shao Z."/>
        </authorList>
    </citation>
    <scope>NUCLEOTIDE SEQUENCE [LARGE SCALE GENOMIC DNA]</scope>
    <source>
        <strain evidence="5 6">JCM 15802</strain>
    </source>
</reference>
<keyword evidence="2" id="KW-0274">FAD</keyword>
<evidence type="ECO:0000256" key="2">
    <source>
        <dbReference type="ARBA" id="ARBA00022827"/>
    </source>
</evidence>
<dbReference type="STRING" id="574376.BAMA_04410"/>
<protein>
    <recommendedName>
        <fullName evidence="4">FAD-binding PCMH-type domain-containing protein</fullName>
    </recommendedName>
</protein>
<evidence type="ECO:0000259" key="4">
    <source>
        <dbReference type="PROSITE" id="PS51387"/>
    </source>
</evidence>
<dbReference type="eggNOG" id="COG1319">
    <property type="taxonomic scope" value="Bacteria"/>
</dbReference>
<dbReference type="Gene3D" id="3.30.43.10">
    <property type="entry name" value="Uridine Diphospho-n-acetylenolpyruvylglucosamine Reductase, domain 2"/>
    <property type="match status" value="1"/>
</dbReference>
<dbReference type="Pfam" id="PF00941">
    <property type="entry name" value="FAD_binding_5"/>
    <property type="match status" value="1"/>
</dbReference>
<comment type="caution">
    <text evidence="5">The sequence shown here is derived from an EMBL/GenBank/DDBJ whole genome shotgun (WGS) entry which is preliminary data.</text>
</comment>
<dbReference type="InterPro" id="IPR051312">
    <property type="entry name" value="Diverse_Substr_Oxidored"/>
</dbReference>
<keyword evidence="3" id="KW-0560">Oxidoreductase</keyword>
<evidence type="ECO:0000313" key="5">
    <source>
        <dbReference type="EMBL" id="KEK18518.1"/>
    </source>
</evidence>
<dbReference type="RefSeq" id="WP_034640508.1">
    <property type="nucleotide sequence ID" value="NZ_CBCSJC010000014.1"/>
</dbReference>
<dbReference type="PANTHER" id="PTHR42659:SF2">
    <property type="entry name" value="XANTHINE DEHYDROGENASE SUBUNIT C-RELATED"/>
    <property type="match status" value="1"/>
</dbReference>
<dbReference type="SUPFAM" id="SSF56176">
    <property type="entry name" value="FAD-binding/transporter-associated domain-like"/>
    <property type="match status" value="1"/>
</dbReference>
<evidence type="ECO:0000256" key="3">
    <source>
        <dbReference type="ARBA" id="ARBA00023002"/>
    </source>
</evidence>
<dbReference type="EMBL" id="JOTN01000013">
    <property type="protein sequence ID" value="KEK18518.1"/>
    <property type="molecule type" value="Genomic_DNA"/>
</dbReference>
<dbReference type="InterPro" id="IPR036318">
    <property type="entry name" value="FAD-bd_PCMH-like_sf"/>
</dbReference>
<dbReference type="PANTHER" id="PTHR42659">
    <property type="entry name" value="XANTHINE DEHYDROGENASE SUBUNIT C-RELATED"/>
    <property type="match status" value="1"/>
</dbReference>
<dbReference type="GO" id="GO:0016491">
    <property type="term" value="F:oxidoreductase activity"/>
    <property type="evidence" value="ECO:0007669"/>
    <property type="project" value="UniProtKB-KW"/>
</dbReference>
<proteinExistence type="predicted"/>